<evidence type="ECO:0000313" key="4">
    <source>
        <dbReference type="EMBL" id="GAK44608.1"/>
    </source>
</evidence>
<dbReference type="InterPro" id="IPR011542">
    <property type="entry name" value="SUF_FeS_clus_asmbl_SufD"/>
</dbReference>
<dbReference type="PANTHER" id="PTHR43575">
    <property type="entry name" value="PROTEIN ABCI7, CHLOROPLASTIC"/>
    <property type="match status" value="1"/>
</dbReference>
<evidence type="ECO:0000259" key="3">
    <source>
        <dbReference type="Pfam" id="PF19295"/>
    </source>
</evidence>
<comment type="similarity">
    <text evidence="1">Belongs to the iron-sulfur cluster assembly SufBD family.</text>
</comment>
<dbReference type="InterPro" id="IPR045595">
    <property type="entry name" value="SufBD_N"/>
</dbReference>
<accession>A0A081B990</accession>
<dbReference type="AlphaFoldDB" id="A0A081B990"/>
<dbReference type="STRING" id="1333998.M2A_1107"/>
<organism evidence="4 5">
    <name type="scientific">Tepidicaulis marinus</name>
    <dbReference type="NCBI Taxonomy" id="1333998"/>
    <lineage>
        <taxon>Bacteria</taxon>
        <taxon>Pseudomonadati</taxon>
        <taxon>Pseudomonadota</taxon>
        <taxon>Alphaproteobacteria</taxon>
        <taxon>Hyphomicrobiales</taxon>
        <taxon>Parvibaculaceae</taxon>
        <taxon>Tepidicaulis</taxon>
    </lineage>
</organism>
<dbReference type="Pfam" id="PF19295">
    <property type="entry name" value="SufBD_N"/>
    <property type="match status" value="1"/>
</dbReference>
<dbReference type="PANTHER" id="PTHR43575:SF1">
    <property type="entry name" value="PROTEIN ABCI7, CHLOROPLASTIC"/>
    <property type="match status" value="1"/>
</dbReference>
<gene>
    <name evidence="4" type="ORF">M2A_1107</name>
</gene>
<dbReference type="Proteomes" id="UP000028702">
    <property type="component" value="Unassembled WGS sequence"/>
</dbReference>
<comment type="caution">
    <text evidence="4">The sequence shown here is derived from an EMBL/GenBank/DDBJ whole genome shotgun (WGS) entry which is preliminary data.</text>
</comment>
<protein>
    <submittedName>
        <fullName evidence="4">FeS assembly protein SufD</fullName>
    </submittedName>
</protein>
<reference evidence="4 5" key="1">
    <citation type="submission" date="2014-07" db="EMBL/GenBank/DDBJ databases">
        <title>Tepidicaulis marinum gen. nov., sp. nov., a novel marine bacterium denitrifying nitrate to nitrous oxide strictly under microaerobic conditions.</title>
        <authorList>
            <person name="Takeuchi M."/>
            <person name="Yamagishi T."/>
            <person name="Kamagata Y."/>
            <person name="Oshima K."/>
            <person name="Hattori M."/>
            <person name="Katayama T."/>
            <person name="Hanada S."/>
            <person name="Tamaki H."/>
            <person name="Marumo K."/>
            <person name="Maeda H."/>
            <person name="Nedachi M."/>
            <person name="Iwasaki W."/>
            <person name="Suwa Y."/>
            <person name="Sakata S."/>
        </authorList>
    </citation>
    <scope>NUCLEOTIDE SEQUENCE [LARGE SCALE GENOMIC DNA]</scope>
    <source>
        <strain evidence="4 5">MA2</strain>
    </source>
</reference>
<dbReference type="GO" id="GO:0016226">
    <property type="term" value="P:iron-sulfur cluster assembly"/>
    <property type="evidence" value="ECO:0007669"/>
    <property type="project" value="InterPro"/>
</dbReference>
<dbReference type="SUPFAM" id="SSF101960">
    <property type="entry name" value="Stabilizer of iron transporter SufD"/>
    <property type="match status" value="1"/>
</dbReference>
<dbReference type="InterPro" id="IPR037284">
    <property type="entry name" value="SUF_FeS_clus_asmbl_SufBD_sf"/>
</dbReference>
<keyword evidence="5" id="KW-1185">Reference proteome</keyword>
<dbReference type="InterPro" id="IPR000825">
    <property type="entry name" value="SUF_FeS_clus_asmbl_SufBD_core"/>
</dbReference>
<dbReference type="NCBIfam" id="TIGR01981">
    <property type="entry name" value="sufD"/>
    <property type="match status" value="1"/>
</dbReference>
<evidence type="ECO:0000313" key="5">
    <source>
        <dbReference type="Proteomes" id="UP000028702"/>
    </source>
</evidence>
<evidence type="ECO:0000256" key="1">
    <source>
        <dbReference type="ARBA" id="ARBA00043967"/>
    </source>
</evidence>
<sequence>MTASIEEQYLEAFSALAPQGDPAWLLARRRMARDIFAAAGFPHRRVEAWRYTDLRRALAKEGYVPAQRYDGPLAYDVETVGPGAAAFGDVERHMLVCVNGFFRPDLSSADLPDGVSIKPLSEAVKETGFEDFLTTDDNLHPVNALNSALMQDGLVIRVEAGKDAGKPLHMVHVTTSAGASAAHMRHVIALEEDAKLCLLETHLGQGGAGYLANHVTETHLGEGAALTHIKLQDEAKDALHVAANNLRLAANAKYYGFVLALGARLSRHETDAVFKGEGAHADMHGALALRGKQLGDISTYVDHAVPGCSSNAHVKSVLDEEATGVFQGRVLVAKDAQKTDGRQLSNALLLSRDAGMNAKPELEIYADDVQCAHGSTIGELDGTALFYLRSRGIDEATARSLLIRAFLDEVLETIPLDGVKQDIGSQIDVWFRASALAGSETR</sequence>
<dbReference type="Pfam" id="PF01458">
    <property type="entry name" value="SUFBD_core"/>
    <property type="match status" value="1"/>
</dbReference>
<feature type="domain" description="SUF system FeS cluster assembly SufBD N-terminal" evidence="3">
    <location>
        <begin position="5"/>
        <end position="168"/>
    </location>
</feature>
<name>A0A081B990_9HYPH</name>
<evidence type="ECO:0000259" key="2">
    <source>
        <dbReference type="Pfam" id="PF01458"/>
    </source>
</evidence>
<dbReference type="RefSeq" id="WP_052379233.1">
    <property type="nucleotide sequence ID" value="NZ_BBIO01000004.1"/>
</dbReference>
<dbReference type="InterPro" id="IPR055346">
    <property type="entry name" value="Fe-S_cluster_assembly_SufBD"/>
</dbReference>
<proteinExistence type="inferred from homology"/>
<feature type="domain" description="SUF system FeS cluster assembly SufBD core" evidence="2">
    <location>
        <begin position="175"/>
        <end position="406"/>
    </location>
</feature>
<dbReference type="EMBL" id="BBIO01000004">
    <property type="protein sequence ID" value="GAK44608.1"/>
    <property type="molecule type" value="Genomic_DNA"/>
</dbReference>
<dbReference type="eggNOG" id="COG0719">
    <property type="taxonomic scope" value="Bacteria"/>
</dbReference>